<dbReference type="OrthoDB" id="5859304at2759"/>
<gene>
    <name evidence="3" type="ORF">GPM918_LOCUS8748</name>
    <name evidence="4" type="ORF">SRO942_LOCUS8750</name>
</gene>
<accession>A0A813ZUA0</accession>
<dbReference type="InterPro" id="IPR035963">
    <property type="entry name" value="FERM_2"/>
</dbReference>
<evidence type="ECO:0000313" key="4">
    <source>
        <dbReference type="EMBL" id="CAF3685397.1"/>
    </source>
</evidence>
<keyword evidence="5" id="KW-1185">Reference proteome</keyword>
<reference evidence="3" key="1">
    <citation type="submission" date="2021-02" db="EMBL/GenBank/DDBJ databases">
        <authorList>
            <person name="Nowell W R."/>
        </authorList>
    </citation>
    <scope>NUCLEOTIDE SEQUENCE</scope>
</reference>
<feature type="compositionally biased region" description="Low complexity" evidence="1">
    <location>
        <begin position="1398"/>
        <end position="1413"/>
    </location>
</feature>
<evidence type="ECO:0000313" key="3">
    <source>
        <dbReference type="EMBL" id="CAF0903196.1"/>
    </source>
</evidence>
<dbReference type="PROSITE" id="PS50057">
    <property type="entry name" value="FERM_3"/>
    <property type="match status" value="1"/>
</dbReference>
<name>A0A813ZUA0_9BILA</name>
<dbReference type="Gene3D" id="1.20.80.10">
    <property type="match status" value="1"/>
</dbReference>
<sequence length="1808" mass="206639">MLSAVESSLSSFSDEYDQSLTDSIQQQSIKQECGTETLTPVVSSEIMNTTEEEQTIPSLNVNDCHIYNIFSKHFSDSLFSFHRHCLTEYLFLYRRASIHSSISTNGSESQLPVHKIDDIFNGDQIKVFLEDGSLEEYRFHHETTAKEIVLKLAAKLQIKCVDRYRLTLTDIREWSVRAMHYIRPCELLTKIKTWKEVSHSICGLRLVLLPKDSTELIHTDSMTFRYLYRQCINDFLRERYGSDVKLDLSIRLTSLLILDEAICKGGSHKLAVKLAKKSLLLKQLLPRSIIQKFTLKELKKQILAQLWTYHTTLLKRPSQLEVATEYLRLFSQIRTYGGKLFPVKFPVNEKHQDIILLVGPYCGVAALGNLRSNTIMSLIDFEHLTSLQIKYWKNGLCIRLLASSKCLHQDVSFLIHENFLNDFIVLTEGYYSIVNYGQQLHIEKIFPTVVNQNTQNIPTSLPTTNEQQYESSIPCSNIFLANKNHRVSSKSFGFNRDQQTGAELTVYSNIVNDIDNDTLQSNSRLRFSKKKSTNSSDSGDQRSIVRRLLLPHKKYSFRKLKLYKRRSSSGDLVRFNKSKDVLAINKVNSLPLDTNSTGTCLLSHLKSVSESALNIAAKEKRTEQYSPQLSTCSKLSKITSPSLLSFTKRLPLFSSKVLCLPSPSSFIQQSDNETISNIPNRTEMSPRTGQIFERLPSLPETKVQEDSTYQLSSIQACFQEFEREKTHSPMKSILRNTAGTSTTTTWEKIGNLSDDERTINARKRIDRLLSTEPSLLTIGVTNQYDHLNTHVSYFQCKETNDKEEKDLSHVQEQQSTITNLLTTAIGKQIPKRQTHIISQQQQPIVLYRTIVNIVDPNEQQENIYDPIQTQLNKYFIQNKGKNNYTSQMEQNLSLANDEEDDDQPDVIDLTTSCAYWGTLQFPVRPPDAFADNESMTTNTVLKTTNISRQLEEDESGFVSGSSGSEKNDRSKDAIRSSFLKTKFHTHHTIRHPSKKLTVEPITICYPPHPTSNLNRLRKNNLPLKQTLSTPLHISSGLELELLPSSPPPPLLSSQLPSPSQSLVVQRSKSLDKLQYEITTGNLNTNNNNRTTIGSDDEYDENIYSSRVIQSGTFSRTLDRILKRQSRLDKYQQQHPRSTREKLLSLFHSNKTKIKSSSKLVEIDNNLREQNIIINKVDLDLLEKSTTTNDKYQISNHDYKKDPIESKLQFGKQNSLSSTDIESLEIKSKASESVKSTLGVVLGRVQNESHGKQTKSLTKLNHNDVPAVIRRNSLMVNSSSNYINNIPPPDYDLTPKMKTKKKYTRSKTADILISYESSIKNVQLLSQTNSEDTQPSIQRKNGITWVTLKRNSSPIKSTLNLTENVYETPIERQSSSSSDSFVENKQSKKKKKNSTIDRLSSLSTLNSSTSSLSSIDDTSKKINSTSINEQENILNGTNSEKIIDTSTMVTNRRRSPLNDLRNIIRRMRFKNHKTNKDFGTINVSGETKTSIKNHLQKQRIKHPQIQIVDVEQKFKSEPLKAIHDDLPISTVIPSPPIENDSIMDIELELDKIVLQEKNDVQNDSRYNFGTNTNDEDVFLNESWTSQYTTVDDRRQEYQRKGGLRKHGALSPRRRQQLRVHWHDGIIDPTATELEQILNYSLDLCLDPFESSNEILIYLQYELQLKLDYFYSHSNSPTVSQDNENLDETKKLIESQCRQFVSQSKLFVNGATESIDDAKKHLATCTTILIDLYRLLNKYTSVANDNEESIELLKCTIHFIQVFKSCVHLAKLAAGKPFYDQNMRMLMRQTSALAQALNDLLKRLNNYKKY</sequence>
<comment type="caution">
    <text evidence="3">The sequence shown here is derived from an EMBL/GenBank/DDBJ whole genome shotgun (WGS) entry which is preliminary data.</text>
</comment>
<dbReference type="EMBL" id="CAJNOQ010001559">
    <property type="protein sequence ID" value="CAF0903196.1"/>
    <property type="molecule type" value="Genomic_DNA"/>
</dbReference>
<dbReference type="Proteomes" id="UP000663829">
    <property type="component" value="Unassembled WGS sequence"/>
</dbReference>
<dbReference type="InterPro" id="IPR000299">
    <property type="entry name" value="FERM_domain"/>
</dbReference>
<dbReference type="PANTHER" id="PTHR46221">
    <property type="entry name" value="FERM AND PDZ DOMAIN-CONTAINING PROTEIN FAMILY MEMBER"/>
    <property type="match status" value="1"/>
</dbReference>
<feature type="compositionally biased region" description="Polar residues" evidence="1">
    <location>
        <begin position="1368"/>
        <end position="1382"/>
    </location>
</feature>
<organism evidence="3 5">
    <name type="scientific">Didymodactylos carnosus</name>
    <dbReference type="NCBI Taxonomy" id="1234261"/>
    <lineage>
        <taxon>Eukaryota</taxon>
        <taxon>Metazoa</taxon>
        <taxon>Spiralia</taxon>
        <taxon>Gnathifera</taxon>
        <taxon>Rotifera</taxon>
        <taxon>Eurotatoria</taxon>
        <taxon>Bdelloidea</taxon>
        <taxon>Philodinida</taxon>
        <taxon>Philodinidae</taxon>
        <taxon>Didymodactylos</taxon>
    </lineage>
</organism>
<evidence type="ECO:0000259" key="2">
    <source>
        <dbReference type="PROSITE" id="PS50057"/>
    </source>
</evidence>
<evidence type="ECO:0000313" key="5">
    <source>
        <dbReference type="Proteomes" id="UP000663829"/>
    </source>
</evidence>
<dbReference type="InterPro" id="IPR019749">
    <property type="entry name" value="Band_41_domain"/>
</dbReference>
<dbReference type="SUPFAM" id="SSF47031">
    <property type="entry name" value="Second domain of FERM"/>
    <property type="match status" value="1"/>
</dbReference>
<protein>
    <recommendedName>
        <fullName evidence="2">FERM domain-containing protein</fullName>
    </recommendedName>
</protein>
<dbReference type="Proteomes" id="UP000681722">
    <property type="component" value="Unassembled WGS sequence"/>
</dbReference>
<dbReference type="Pfam" id="PF00373">
    <property type="entry name" value="FERM_M"/>
    <property type="match status" value="1"/>
</dbReference>
<proteinExistence type="predicted"/>
<dbReference type="SMART" id="SM00295">
    <property type="entry name" value="B41"/>
    <property type="match status" value="1"/>
</dbReference>
<dbReference type="EMBL" id="CAJOBC010001559">
    <property type="protein sequence ID" value="CAF3685397.1"/>
    <property type="molecule type" value="Genomic_DNA"/>
</dbReference>
<evidence type="ECO:0000256" key="1">
    <source>
        <dbReference type="SAM" id="MobiDB-lite"/>
    </source>
</evidence>
<dbReference type="InterPro" id="IPR019748">
    <property type="entry name" value="FERM_central"/>
</dbReference>
<dbReference type="PANTHER" id="PTHR46221:SF3">
    <property type="entry name" value="FERM AND PDZ DOMAIN-CONTAINING PROTEIN 4"/>
    <property type="match status" value="1"/>
</dbReference>
<dbReference type="InterPro" id="IPR014352">
    <property type="entry name" value="FERM/acyl-CoA-bd_prot_sf"/>
</dbReference>
<feature type="region of interest" description="Disordered" evidence="1">
    <location>
        <begin position="951"/>
        <end position="971"/>
    </location>
</feature>
<feature type="region of interest" description="Disordered" evidence="1">
    <location>
        <begin position="1368"/>
        <end position="1418"/>
    </location>
</feature>
<feature type="domain" description="FERM" evidence="2">
    <location>
        <begin position="123"/>
        <end position="438"/>
    </location>
</feature>
<dbReference type="Gene3D" id="1.20.1420.10">
    <property type="entry name" value="Talin, central domain"/>
    <property type="match status" value="1"/>
</dbReference>